<dbReference type="PANTHER" id="PTHR11767:SF102">
    <property type="entry name" value="INWARDLY RECTIFYING POTASSIUM CHANNEL 1, ISOFORM F"/>
    <property type="match status" value="1"/>
</dbReference>
<evidence type="ECO:0000256" key="7">
    <source>
        <dbReference type="ARBA" id="ARBA00022989"/>
    </source>
</evidence>
<comment type="subcellular location">
    <subcellularLocation>
        <location evidence="1">Membrane</location>
        <topology evidence="1">Multi-pass membrane protein</topology>
    </subcellularLocation>
</comment>
<evidence type="ECO:0000256" key="11">
    <source>
        <dbReference type="SAM" id="Phobius"/>
    </source>
</evidence>
<dbReference type="GO" id="GO:1990573">
    <property type="term" value="P:potassium ion import across plasma membrane"/>
    <property type="evidence" value="ECO:0007669"/>
    <property type="project" value="TreeGrafter"/>
</dbReference>
<accession>B0C8V2</accession>
<dbReference type="Gene3D" id="2.60.40.1400">
    <property type="entry name" value="G protein-activated inward rectifier potassium channel 1"/>
    <property type="match status" value="1"/>
</dbReference>
<feature type="transmembrane region" description="Helical" evidence="11">
    <location>
        <begin position="100"/>
        <end position="125"/>
    </location>
</feature>
<proteinExistence type="predicted"/>
<dbReference type="GO" id="GO:0005242">
    <property type="term" value="F:inward rectifier potassium channel activity"/>
    <property type="evidence" value="ECO:0007669"/>
    <property type="project" value="InterPro"/>
</dbReference>
<evidence type="ECO:0000256" key="6">
    <source>
        <dbReference type="ARBA" id="ARBA00022958"/>
    </source>
</evidence>
<dbReference type="InterPro" id="IPR014756">
    <property type="entry name" value="Ig_E-set"/>
</dbReference>
<reference evidence="14 15" key="1">
    <citation type="journal article" date="2008" name="Proc. Natl. Acad. Sci. U.S.A.">
        <title>Niche adaptation and genome expansion in the chlorophyll d-producing cyanobacterium Acaryochloris marina.</title>
        <authorList>
            <person name="Swingley W.D."/>
            <person name="Chen M."/>
            <person name="Cheung P.C."/>
            <person name="Conrad A.L."/>
            <person name="Dejesa L.C."/>
            <person name="Hao J."/>
            <person name="Honchak B.M."/>
            <person name="Karbach L.E."/>
            <person name="Kurdoglu A."/>
            <person name="Lahiri S."/>
            <person name="Mastrian S.D."/>
            <person name="Miyashita H."/>
            <person name="Page L."/>
            <person name="Ramakrishna P."/>
            <person name="Satoh S."/>
            <person name="Sattley W.M."/>
            <person name="Shimada Y."/>
            <person name="Taylor H.L."/>
            <person name="Tomo T."/>
            <person name="Tsuchiya T."/>
            <person name="Wang Z.T."/>
            <person name="Raymond J."/>
            <person name="Mimuro M."/>
            <person name="Blankenship R.E."/>
            <person name="Touchman J.W."/>
        </authorList>
    </citation>
    <scope>NUCLEOTIDE SEQUENCE [LARGE SCALE GENOMIC DNA]</scope>
    <source>
        <strain evidence="15">MBIC 11017</strain>
    </source>
</reference>
<evidence type="ECO:0000256" key="10">
    <source>
        <dbReference type="ARBA" id="ARBA00023303"/>
    </source>
</evidence>
<dbReference type="InterPro" id="IPR041647">
    <property type="entry name" value="IRK_C"/>
</dbReference>
<dbReference type="SUPFAM" id="SSF81296">
    <property type="entry name" value="E set domains"/>
    <property type="match status" value="1"/>
</dbReference>
<sequence>MPQKSYLKFQDGKFSISGLGVWYTYWRDPYHLLLTIPWLGFLLILVGGYLVINVLFALAYLAGGDCIANATPGSFWDAFFFSVQTLGAIGYGAMHPTTAYANFVVTIEAFTSILSVALITGLAFARFSRPTTRVLFSHVAVITPYNGVPTLMFRTANQRRNQILEAEINLYFLQDEISTEGDAMRHLYNLNLLRPRTPSFTLTWTVMHPIDESSPLYGATAESLERTKATLIVTLTGIDDTVAQSLHARHTYGALDIIWDHKFIDIFHQTPDGHRYIDYTHFHDVAPK</sequence>
<evidence type="ECO:0000313" key="15">
    <source>
        <dbReference type="Proteomes" id="UP000000268"/>
    </source>
</evidence>
<dbReference type="AlphaFoldDB" id="B0C8V2"/>
<dbReference type="KEGG" id="amr:AM1_0256"/>
<keyword evidence="5" id="KW-0851">Voltage-gated channel</keyword>
<organism evidence="14 15">
    <name type="scientific">Acaryochloris marina (strain MBIC 11017)</name>
    <dbReference type="NCBI Taxonomy" id="329726"/>
    <lineage>
        <taxon>Bacteria</taxon>
        <taxon>Bacillati</taxon>
        <taxon>Cyanobacteriota</taxon>
        <taxon>Cyanophyceae</taxon>
        <taxon>Acaryochloridales</taxon>
        <taxon>Acaryochloridaceae</taxon>
        <taxon>Acaryochloris</taxon>
    </lineage>
</organism>
<keyword evidence="9 11" id="KW-0472">Membrane</keyword>
<evidence type="ECO:0000256" key="3">
    <source>
        <dbReference type="ARBA" id="ARBA00022538"/>
    </source>
</evidence>
<dbReference type="Pfam" id="PF17655">
    <property type="entry name" value="IRK_C"/>
    <property type="match status" value="1"/>
</dbReference>
<feature type="transmembrane region" description="Helical" evidence="11">
    <location>
        <begin position="36"/>
        <end position="62"/>
    </location>
</feature>
<evidence type="ECO:0000256" key="4">
    <source>
        <dbReference type="ARBA" id="ARBA00022692"/>
    </source>
</evidence>
<protein>
    <submittedName>
        <fullName evidence="14">K+ channel, inward rectifier protein, putative</fullName>
    </submittedName>
</protein>
<dbReference type="GO" id="GO:0034702">
    <property type="term" value="C:monoatomic ion channel complex"/>
    <property type="evidence" value="ECO:0007669"/>
    <property type="project" value="UniProtKB-KW"/>
</dbReference>
<evidence type="ECO:0000313" key="14">
    <source>
        <dbReference type="EMBL" id="ABW25342.1"/>
    </source>
</evidence>
<dbReference type="SUPFAM" id="SSF81324">
    <property type="entry name" value="Voltage-gated potassium channels"/>
    <property type="match status" value="1"/>
</dbReference>
<keyword evidence="3" id="KW-0633">Potassium transport</keyword>
<dbReference type="GO" id="GO:0005886">
    <property type="term" value="C:plasma membrane"/>
    <property type="evidence" value="ECO:0007669"/>
    <property type="project" value="TreeGrafter"/>
</dbReference>
<keyword evidence="7 11" id="KW-1133">Transmembrane helix</keyword>
<feature type="domain" description="Inward rectifier potassium channel C-terminal" evidence="13">
    <location>
        <begin position="134"/>
        <end position="285"/>
    </location>
</feature>
<dbReference type="PANTHER" id="PTHR11767">
    <property type="entry name" value="INWARD RECTIFIER POTASSIUM CHANNEL"/>
    <property type="match status" value="1"/>
</dbReference>
<gene>
    <name evidence="14" type="ordered locus">AM1_0256</name>
</gene>
<feature type="transmembrane region" description="Helical" evidence="11">
    <location>
        <begin position="74"/>
        <end position="94"/>
    </location>
</feature>
<keyword evidence="8" id="KW-0406">Ion transport</keyword>
<evidence type="ECO:0000259" key="12">
    <source>
        <dbReference type="Pfam" id="PF07885"/>
    </source>
</evidence>
<dbReference type="InterPro" id="IPR013099">
    <property type="entry name" value="K_chnl_dom"/>
</dbReference>
<keyword evidence="6" id="KW-0630">Potassium</keyword>
<evidence type="ECO:0000259" key="13">
    <source>
        <dbReference type="Pfam" id="PF17655"/>
    </source>
</evidence>
<dbReference type="eggNOG" id="COG0395">
    <property type="taxonomic scope" value="Bacteria"/>
</dbReference>
<dbReference type="PRINTS" id="PR01320">
    <property type="entry name" value="KIRCHANNEL"/>
</dbReference>
<keyword evidence="10 14" id="KW-0407">Ion channel</keyword>
<dbReference type="STRING" id="329726.AM1_0256"/>
<dbReference type="EMBL" id="CP000828">
    <property type="protein sequence ID" value="ABW25342.1"/>
    <property type="molecule type" value="Genomic_DNA"/>
</dbReference>
<dbReference type="Pfam" id="PF07885">
    <property type="entry name" value="Ion_trans_2"/>
    <property type="match status" value="1"/>
</dbReference>
<keyword evidence="2" id="KW-0813">Transport</keyword>
<dbReference type="InterPro" id="IPR013518">
    <property type="entry name" value="K_chnl_inward-rec_Kir_cyto"/>
</dbReference>
<evidence type="ECO:0000256" key="1">
    <source>
        <dbReference type="ARBA" id="ARBA00004141"/>
    </source>
</evidence>
<evidence type="ECO:0000256" key="2">
    <source>
        <dbReference type="ARBA" id="ARBA00022448"/>
    </source>
</evidence>
<dbReference type="GO" id="GO:0034765">
    <property type="term" value="P:regulation of monoatomic ion transmembrane transport"/>
    <property type="evidence" value="ECO:0007669"/>
    <property type="project" value="TreeGrafter"/>
</dbReference>
<dbReference type="Gene3D" id="1.10.287.70">
    <property type="match status" value="1"/>
</dbReference>
<evidence type="ECO:0000256" key="9">
    <source>
        <dbReference type="ARBA" id="ARBA00023136"/>
    </source>
</evidence>
<dbReference type="HOGENOM" id="CLU_022738_2_0_3"/>
<dbReference type="Proteomes" id="UP000000268">
    <property type="component" value="Chromosome"/>
</dbReference>
<keyword evidence="4 11" id="KW-0812">Transmembrane</keyword>
<evidence type="ECO:0000256" key="5">
    <source>
        <dbReference type="ARBA" id="ARBA00022882"/>
    </source>
</evidence>
<feature type="domain" description="Potassium channel" evidence="12">
    <location>
        <begin position="58"/>
        <end position="124"/>
    </location>
</feature>
<keyword evidence="15" id="KW-1185">Reference proteome</keyword>
<evidence type="ECO:0000256" key="8">
    <source>
        <dbReference type="ARBA" id="ARBA00023065"/>
    </source>
</evidence>
<name>B0C8V2_ACAM1</name>
<dbReference type="InterPro" id="IPR016449">
    <property type="entry name" value="K_chnl_inward-rec_Kir"/>
</dbReference>